<dbReference type="InterPro" id="IPR033391">
    <property type="entry name" value="FBPase_N"/>
</dbReference>
<evidence type="ECO:0000256" key="2">
    <source>
        <dbReference type="ARBA" id="ARBA00005215"/>
    </source>
</evidence>
<name>F0IX29_ACIMA</name>
<evidence type="ECO:0000313" key="13">
    <source>
        <dbReference type="EMBL" id="BAJ80439.1"/>
    </source>
</evidence>
<feature type="binding site" evidence="9">
    <location>
        <begin position="112"/>
        <end position="115"/>
    </location>
    <ligand>
        <name>substrate</name>
    </ligand>
</feature>
<evidence type="ECO:0000313" key="14">
    <source>
        <dbReference type="Proteomes" id="UP000007100"/>
    </source>
</evidence>
<dbReference type="NCBIfam" id="NF006780">
    <property type="entry name" value="PRK09293.1-4"/>
    <property type="match status" value="1"/>
</dbReference>
<dbReference type="HAMAP" id="MF_01855">
    <property type="entry name" value="FBPase_class1"/>
    <property type="match status" value="1"/>
</dbReference>
<feature type="domain" description="Fructose-1-6-bisphosphatase class 1 C-terminal" evidence="12">
    <location>
        <begin position="194"/>
        <end position="327"/>
    </location>
</feature>
<dbReference type="PRINTS" id="PR00115">
    <property type="entry name" value="F16BPHPHTASE"/>
</dbReference>
<dbReference type="FunFam" id="3.40.190.80:FF:000011">
    <property type="entry name" value="Fructose-1,6-bisphosphatase class 1"/>
    <property type="match status" value="1"/>
</dbReference>
<dbReference type="UniPathway" id="UPA00138"/>
<dbReference type="InterPro" id="IPR044015">
    <property type="entry name" value="FBPase_C_dom"/>
</dbReference>
<comment type="pathway">
    <text evidence="9">Carbohydrate biosynthesis; gluconeogenesis.</text>
</comment>
<evidence type="ECO:0000259" key="12">
    <source>
        <dbReference type="Pfam" id="PF18913"/>
    </source>
</evidence>
<dbReference type="Pfam" id="PF18913">
    <property type="entry name" value="FBPase_C"/>
    <property type="match status" value="1"/>
</dbReference>
<evidence type="ECO:0000256" key="9">
    <source>
        <dbReference type="HAMAP-Rule" id="MF_01855"/>
    </source>
</evidence>
<keyword evidence="5 9" id="KW-0479">Metal-binding</keyword>
<dbReference type="HOGENOM" id="CLU_039977_0_0_5"/>
<evidence type="ECO:0000256" key="8">
    <source>
        <dbReference type="ARBA" id="ARBA00023277"/>
    </source>
</evidence>
<dbReference type="InterPro" id="IPR000146">
    <property type="entry name" value="FBPase_class-1"/>
</dbReference>
<comment type="cofactor">
    <cofactor evidence="9">
        <name>Mg(2+)</name>
        <dbReference type="ChEBI" id="CHEBI:18420"/>
    </cofactor>
    <text evidence="9">Binds 2 magnesium ions per subunit.</text>
</comment>
<dbReference type="OrthoDB" id="9806756at2"/>
<dbReference type="GO" id="GO:0030388">
    <property type="term" value="P:fructose 1,6-bisphosphate metabolic process"/>
    <property type="evidence" value="ECO:0007669"/>
    <property type="project" value="TreeGrafter"/>
</dbReference>
<dbReference type="EMBL" id="AP012035">
    <property type="protein sequence ID" value="BAJ80439.1"/>
    <property type="molecule type" value="Genomic_DNA"/>
</dbReference>
<evidence type="ECO:0000256" key="5">
    <source>
        <dbReference type="ARBA" id="ARBA00022723"/>
    </source>
</evidence>
<dbReference type="Gene3D" id="3.30.540.10">
    <property type="entry name" value="Fructose-1,6-Bisphosphatase, subunit A, domain 1"/>
    <property type="match status" value="1"/>
</dbReference>
<dbReference type="PANTHER" id="PTHR11556:SF35">
    <property type="entry name" value="SEDOHEPTULOSE-1,7-BISPHOSPHATASE, CHLOROPLASTIC"/>
    <property type="match status" value="1"/>
</dbReference>
<dbReference type="AlphaFoldDB" id="F0IX29"/>
<organism evidence="13 14">
    <name type="scientific">Acidiphilium multivorum (strain DSM 11245 / JCM 8867 / NBRC 100883 / AIU 301)</name>
    <dbReference type="NCBI Taxonomy" id="926570"/>
    <lineage>
        <taxon>Bacteria</taxon>
        <taxon>Pseudomonadati</taxon>
        <taxon>Pseudomonadota</taxon>
        <taxon>Alphaproteobacteria</taxon>
        <taxon>Acetobacterales</taxon>
        <taxon>Acidocellaceae</taxon>
        <taxon>Acidiphilium</taxon>
    </lineage>
</organism>
<accession>F0IX29</accession>
<keyword evidence="7 9" id="KW-0460">Magnesium</keyword>
<dbReference type="Gene3D" id="3.40.190.80">
    <property type="match status" value="1"/>
</dbReference>
<evidence type="ECO:0000256" key="1">
    <source>
        <dbReference type="ARBA" id="ARBA00001273"/>
    </source>
</evidence>
<comment type="catalytic activity">
    <reaction evidence="1 9">
        <text>beta-D-fructose 1,6-bisphosphate + H2O = beta-D-fructose 6-phosphate + phosphate</text>
        <dbReference type="Rhea" id="RHEA:11064"/>
        <dbReference type="ChEBI" id="CHEBI:15377"/>
        <dbReference type="ChEBI" id="CHEBI:32966"/>
        <dbReference type="ChEBI" id="CHEBI:43474"/>
        <dbReference type="ChEBI" id="CHEBI:57634"/>
        <dbReference type="EC" id="3.1.3.11"/>
    </reaction>
</comment>
<dbReference type="GO" id="GO:0042132">
    <property type="term" value="F:fructose 1,6-bisphosphate 1-phosphatase activity"/>
    <property type="evidence" value="ECO:0007669"/>
    <property type="project" value="UniProtKB-UniRule"/>
</dbReference>
<evidence type="ECO:0000256" key="10">
    <source>
        <dbReference type="RuleBase" id="RU000508"/>
    </source>
</evidence>
<protein>
    <recommendedName>
        <fullName evidence="9">Fructose-1,6-bisphosphatase class 1</fullName>
        <shortName evidence="9">FBPase class 1</shortName>
        <ecNumber evidence="9">3.1.3.11</ecNumber>
    </recommendedName>
    <alternativeName>
        <fullName evidence="9">D-fructose-1,6-bisphosphate 1-phosphohydrolase class 1</fullName>
    </alternativeName>
</protein>
<dbReference type="PIRSF" id="PIRSF000904">
    <property type="entry name" value="FBPtase_SBPase"/>
    <property type="match status" value="1"/>
</dbReference>
<dbReference type="NCBIfam" id="NF006779">
    <property type="entry name" value="PRK09293.1-3"/>
    <property type="match status" value="1"/>
</dbReference>
<dbReference type="GO" id="GO:0000287">
    <property type="term" value="F:magnesium ion binding"/>
    <property type="evidence" value="ECO:0007669"/>
    <property type="project" value="UniProtKB-UniRule"/>
</dbReference>
<keyword evidence="8 9" id="KW-0119">Carbohydrate metabolism</keyword>
<evidence type="ECO:0000256" key="6">
    <source>
        <dbReference type="ARBA" id="ARBA00022801"/>
    </source>
</evidence>
<evidence type="ECO:0000256" key="3">
    <source>
        <dbReference type="ARBA" id="ARBA00010941"/>
    </source>
</evidence>
<dbReference type="GO" id="GO:0005986">
    <property type="term" value="P:sucrose biosynthetic process"/>
    <property type="evidence" value="ECO:0007669"/>
    <property type="project" value="TreeGrafter"/>
</dbReference>
<reference evidence="13 14" key="1">
    <citation type="submission" date="2010-12" db="EMBL/GenBank/DDBJ databases">
        <title>Whole genome sequence of Acidiphilium multivorum AIU301.</title>
        <authorList>
            <person name="Narita-Yamada S."/>
            <person name="Nakamura S."/>
            <person name="Ito N."/>
            <person name="Takarada H."/>
            <person name="Katano Y."/>
            <person name="Nakazawa H."/>
            <person name="Hosoyama A."/>
            <person name="Yamada R."/>
            <person name="Fujita N."/>
        </authorList>
    </citation>
    <scope>NUCLEOTIDE SEQUENCE [LARGE SCALE GENOMIC DNA]</scope>
    <source>
        <strain evidence="14">DSM 11245 / JCM 8867 / AIU301</strain>
    </source>
</reference>
<keyword evidence="6 9" id="KW-0378">Hydrolase</keyword>
<sequence length="355" mass="37694">MSDALRLDTCLDQIASQLPALTASCRVVEALAGAARQIAHLLARGPLSGDLGAVIGESLDGDGQKALDAITHALVREAVIASGAAAFASEEAAAPEWLDPAGEVAVAVDPLDGSSNIDTLAPVGTIFSILPARHASGADPASPFLQTGRRQLAAGFFIYGPRTALAVTFGNGTRIFTLDPVSGAFLAPAPPATVPAATREYAINGSNLRHWEEPIRDYIVELKQGRNGPRGIDFNTRWLASMVGDAFRILGRGGIYLYPADERQGYEAGRLRLVYEANPIAFLMEQAGASATDGRIPILDLQPAHIHQRCPLVFGSADEVRRVAQAYERAGQPSSPLFRRRSLFRSTSNVAELFA</sequence>
<evidence type="ECO:0000256" key="4">
    <source>
        <dbReference type="ARBA" id="ARBA00022490"/>
    </source>
</evidence>
<dbReference type="GO" id="GO:0005829">
    <property type="term" value="C:cytosol"/>
    <property type="evidence" value="ECO:0007669"/>
    <property type="project" value="TreeGrafter"/>
</dbReference>
<dbReference type="PROSITE" id="PS51257">
    <property type="entry name" value="PROKAR_LIPOPROTEIN"/>
    <property type="match status" value="1"/>
</dbReference>
<keyword evidence="4 9" id="KW-0963">Cytoplasm</keyword>
<dbReference type="RefSeq" id="WP_013639784.1">
    <property type="nucleotide sequence ID" value="NC_015186.1"/>
</dbReference>
<dbReference type="PANTHER" id="PTHR11556">
    <property type="entry name" value="FRUCTOSE-1,6-BISPHOSPHATASE-RELATED"/>
    <property type="match status" value="1"/>
</dbReference>
<dbReference type="PROSITE" id="PS00124">
    <property type="entry name" value="FBPASE"/>
    <property type="match status" value="1"/>
</dbReference>
<feature type="binding site" evidence="9">
    <location>
        <position position="109"/>
    </location>
    <ligand>
        <name>Mg(2+)</name>
        <dbReference type="ChEBI" id="CHEBI:18420"/>
        <label>1</label>
    </ligand>
</feature>
<dbReference type="GO" id="GO:0006094">
    <property type="term" value="P:gluconeogenesis"/>
    <property type="evidence" value="ECO:0007669"/>
    <property type="project" value="UniProtKB-UniRule"/>
</dbReference>
<feature type="binding site" evidence="9">
    <location>
        <position position="112"/>
    </location>
    <ligand>
        <name>Mg(2+)</name>
        <dbReference type="ChEBI" id="CHEBI:18420"/>
        <label>2</label>
    </ligand>
</feature>
<dbReference type="GO" id="GO:0006000">
    <property type="term" value="P:fructose metabolic process"/>
    <property type="evidence" value="ECO:0007669"/>
    <property type="project" value="TreeGrafter"/>
</dbReference>
<evidence type="ECO:0000259" key="11">
    <source>
        <dbReference type="Pfam" id="PF00316"/>
    </source>
</evidence>
<dbReference type="EC" id="3.1.3.11" evidence="9"/>
<gene>
    <name evidence="9 13" type="primary">fbp</name>
    <name evidence="13" type="ordered locus">ACMV_10920</name>
</gene>
<feature type="binding site" evidence="9">
    <location>
        <position position="90"/>
    </location>
    <ligand>
        <name>Mg(2+)</name>
        <dbReference type="ChEBI" id="CHEBI:18420"/>
        <label>1</label>
    </ligand>
</feature>
<feature type="binding site" evidence="9">
    <location>
        <begin position="256"/>
        <end position="258"/>
    </location>
    <ligand>
        <name>substrate</name>
    </ligand>
</feature>
<feature type="domain" description="Fructose-1-6-bisphosphatase class I N-terminal" evidence="11">
    <location>
        <begin position="26"/>
        <end position="186"/>
    </location>
</feature>
<comment type="subcellular location">
    <subcellularLocation>
        <location evidence="9">Cytoplasm</location>
    </subcellularLocation>
</comment>
<dbReference type="InterPro" id="IPR028343">
    <property type="entry name" value="FBPtase"/>
</dbReference>
<dbReference type="Pfam" id="PF00316">
    <property type="entry name" value="FBPase"/>
    <property type="match status" value="1"/>
</dbReference>
<evidence type="ECO:0000256" key="7">
    <source>
        <dbReference type="ARBA" id="ARBA00022842"/>
    </source>
</evidence>
<comment type="similarity">
    <text evidence="3 9 10">Belongs to the FBPase class 1 family.</text>
</comment>
<dbReference type="Proteomes" id="UP000007100">
    <property type="component" value="Chromosome"/>
</dbReference>
<comment type="caution">
    <text evidence="9">Lacks conserved residue(s) required for the propagation of feature annotation.</text>
</comment>
<keyword evidence="14" id="KW-1185">Reference proteome</keyword>
<comment type="pathway">
    <text evidence="2">Carbohydrate biosynthesis; Calvin cycle.</text>
</comment>
<dbReference type="CDD" id="cd00354">
    <property type="entry name" value="FBPase"/>
    <property type="match status" value="1"/>
</dbReference>
<dbReference type="KEGG" id="amv:ACMV_10920"/>
<dbReference type="GO" id="GO:0006002">
    <property type="term" value="P:fructose 6-phosphate metabolic process"/>
    <property type="evidence" value="ECO:0007669"/>
    <property type="project" value="TreeGrafter"/>
</dbReference>
<feature type="binding site" evidence="9">
    <location>
        <position position="204"/>
    </location>
    <ligand>
        <name>substrate</name>
    </ligand>
</feature>
<dbReference type="InterPro" id="IPR020548">
    <property type="entry name" value="Fructose_bisphosphatase_AS"/>
</dbReference>
<dbReference type="PIRSF" id="PIRSF500210">
    <property type="entry name" value="FBPtase"/>
    <property type="match status" value="1"/>
</dbReference>
<feature type="binding site" evidence="9">
    <location>
        <position position="109"/>
    </location>
    <ligand>
        <name>Mg(2+)</name>
        <dbReference type="ChEBI" id="CHEBI:18420"/>
        <label>2</label>
    </ligand>
</feature>
<proteinExistence type="inferred from homology"/>
<feature type="binding site" evidence="9">
    <location>
        <position position="111"/>
    </location>
    <ligand>
        <name>Mg(2+)</name>
        <dbReference type="ChEBI" id="CHEBI:18420"/>
        <label>1</label>
    </ligand>
</feature>
<dbReference type="SUPFAM" id="SSF56655">
    <property type="entry name" value="Carbohydrate phosphatase"/>
    <property type="match status" value="1"/>
</dbReference>
<feature type="binding site" evidence="9">
    <location>
        <position position="276"/>
    </location>
    <ligand>
        <name>Mg(2+)</name>
        <dbReference type="ChEBI" id="CHEBI:18420"/>
        <label>2</label>
    </ligand>
</feature>
<comment type="subunit">
    <text evidence="9">Homotetramer.</text>
</comment>